<dbReference type="AlphaFoldDB" id="A0A8T3DYU2"/>
<proteinExistence type="predicted"/>
<evidence type="ECO:0000256" key="1">
    <source>
        <dbReference type="SAM" id="Phobius"/>
    </source>
</evidence>
<feature type="transmembrane region" description="Helical" evidence="1">
    <location>
        <begin position="90"/>
        <end position="111"/>
    </location>
</feature>
<protein>
    <submittedName>
        <fullName evidence="2">Uncharacterized protein</fullName>
    </submittedName>
</protein>
<keyword evidence="1" id="KW-0812">Transmembrane</keyword>
<evidence type="ECO:0000313" key="2">
    <source>
        <dbReference type="EMBL" id="KAI1900547.1"/>
    </source>
</evidence>
<evidence type="ECO:0000313" key="3">
    <source>
        <dbReference type="Proteomes" id="UP000829720"/>
    </source>
</evidence>
<sequence>MQPLLRKKSTYPTVHCLRAAETLLETCEGRACSPPVKAARRVRHQLAIIREHIEVVGSLIKRWLWRLRNATASNRDREGPDQLPLRRQRFLLAVFILLGLTSMVLLLLWNYKCIFIDRLCEGQEGSSVFPVFGGKVPAPTKDGQA</sequence>
<organism evidence="2 3">
    <name type="scientific">Albula goreensis</name>
    <dbReference type="NCBI Taxonomy" id="1534307"/>
    <lineage>
        <taxon>Eukaryota</taxon>
        <taxon>Metazoa</taxon>
        <taxon>Chordata</taxon>
        <taxon>Craniata</taxon>
        <taxon>Vertebrata</taxon>
        <taxon>Euteleostomi</taxon>
        <taxon>Actinopterygii</taxon>
        <taxon>Neopterygii</taxon>
        <taxon>Teleostei</taxon>
        <taxon>Albuliformes</taxon>
        <taxon>Albulidae</taxon>
        <taxon>Albula</taxon>
    </lineage>
</organism>
<name>A0A8T3DYU2_9TELE</name>
<keyword evidence="1" id="KW-1133">Transmembrane helix</keyword>
<dbReference type="EMBL" id="JAERUA010000004">
    <property type="protein sequence ID" value="KAI1900547.1"/>
    <property type="molecule type" value="Genomic_DNA"/>
</dbReference>
<dbReference type="OrthoDB" id="8959652at2759"/>
<comment type="caution">
    <text evidence="2">The sequence shown here is derived from an EMBL/GenBank/DDBJ whole genome shotgun (WGS) entry which is preliminary data.</text>
</comment>
<dbReference type="Proteomes" id="UP000829720">
    <property type="component" value="Unassembled WGS sequence"/>
</dbReference>
<reference evidence="2" key="1">
    <citation type="submission" date="2021-01" db="EMBL/GenBank/DDBJ databases">
        <authorList>
            <person name="Zahm M."/>
            <person name="Roques C."/>
            <person name="Cabau C."/>
            <person name="Klopp C."/>
            <person name="Donnadieu C."/>
            <person name="Jouanno E."/>
            <person name="Lampietro C."/>
            <person name="Louis A."/>
            <person name="Herpin A."/>
            <person name="Echchiki A."/>
            <person name="Berthelot C."/>
            <person name="Parey E."/>
            <person name="Roest-Crollius H."/>
            <person name="Braasch I."/>
            <person name="Postlethwait J."/>
            <person name="Bobe J."/>
            <person name="Montfort J."/>
            <person name="Bouchez O."/>
            <person name="Begum T."/>
            <person name="Mejri S."/>
            <person name="Adams A."/>
            <person name="Chen W.-J."/>
            <person name="Guiguen Y."/>
        </authorList>
    </citation>
    <scope>NUCLEOTIDE SEQUENCE</scope>
    <source>
        <tissue evidence="2">Blood</tissue>
    </source>
</reference>
<keyword evidence="1" id="KW-0472">Membrane</keyword>
<gene>
    <name evidence="2" type="ORF">AGOR_G00051050</name>
</gene>
<accession>A0A8T3DYU2</accession>
<keyword evidence="3" id="KW-1185">Reference proteome</keyword>